<proteinExistence type="predicted"/>
<accession>A0A6J7SYA3</accession>
<protein>
    <submittedName>
        <fullName evidence="2">Unannotated protein</fullName>
    </submittedName>
</protein>
<reference evidence="2" key="1">
    <citation type="submission" date="2020-05" db="EMBL/GenBank/DDBJ databases">
        <authorList>
            <person name="Chiriac C."/>
            <person name="Salcher M."/>
            <person name="Ghai R."/>
            <person name="Kavagutti S V."/>
        </authorList>
    </citation>
    <scope>NUCLEOTIDE SEQUENCE</scope>
</reference>
<sequence>MIGVSGTIGAARLAFKAAATLLLLEMALALTNDVDATRATIPDKTAICWRIRTLLVRYFIPLNHAPTTSLRIGSSTHRNEISASAKTTRILRAYKAHTEPAKSTLGRVSWKTIQCHR</sequence>
<dbReference type="EMBL" id="CAFBQK010000003">
    <property type="protein sequence ID" value="CAB5045630.1"/>
    <property type="molecule type" value="Genomic_DNA"/>
</dbReference>
<dbReference type="EMBL" id="CAFBMY010000051">
    <property type="protein sequence ID" value="CAB4923016.1"/>
    <property type="molecule type" value="Genomic_DNA"/>
</dbReference>
<gene>
    <name evidence="1" type="ORF">UFOPK3707_00450</name>
    <name evidence="2" type="ORF">UFOPK4265_00046</name>
</gene>
<organism evidence="2">
    <name type="scientific">freshwater metagenome</name>
    <dbReference type="NCBI Taxonomy" id="449393"/>
    <lineage>
        <taxon>unclassified sequences</taxon>
        <taxon>metagenomes</taxon>
        <taxon>ecological metagenomes</taxon>
    </lineage>
</organism>
<evidence type="ECO:0000313" key="2">
    <source>
        <dbReference type="EMBL" id="CAB5045630.1"/>
    </source>
</evidence>
<name>A0A6J7SYA3_9ZZZZ</name>
<dbReference type="AlphaFoldDB" id="A0A6J7SYA3"/>
<evidence type="ECO:0000313" key="1">
    <source>
        <dbReference type="EMBL" id="CAB4923016.1"/>
    </source>
</evidence>